<evidence type="ECO:0000256" key="1">
    <source>
        <dbReference type="ARBA" id="ARBA00004434"/>
    </source>
</evidence>
<keyword evidence="8 12" id="KW-0496">Mitochondrion</keyword>
<dbReference type="PROSITE" id="PS50102">
    <property type="entry name" value="RRM"/>
    <property type="match status" value="1"/>
</dbReference>
<evidence type="ECO:0000313" key="14">
    <source>
        <dbReference type="EMBL" id="KAJ2849584.1"/>
    </source>
</evidence>
<keyword evidence="4" id="KW-0812">Transmembrane</keyword>
<evidence type="ECO:0000256" key="6">
    <source>
        <dbReference type="ARBA" id="ARBA00022946"/>
    </source>
</evidence>
<sequence length="871" mass="95663">MQPRISAICKRQVARVFRRNIHVNCVEDLEGGTSKYQAALFIDNVFPLKIARVDVRPYLMQRSMAAKQSRVEAMLPADLPHKARVSKIDPQMRDGGGLVHFTVAADSSESARQAARDVVQAVNEHVQQHCQRWWTQVRALGVRGEPFCEDIVRMLPAKRVRVEFCGPALDTEQLFKEFRPFGRIVDIEVGSSSAIVRFARLRGATSARACVHGDVVGATRLRVSYAGEDHEHLVMQWLKEHSKFTVPLAAAALIAAIYAVFDPIREFCVENKITHRFDLARIPLIGDVRRVAMRSLLRREPARHDDMSAWTGLADQGARLESILDDPPESFIVVVGPHGSGKARVVEQATRGKKYRIEIDAHALAAGHSELEQMTQLAHQLGWWPVFNSIISITSAIDVMATAATGSSAGISATPESQVRRILETLALVLANIRHERKQAHLHSASHASAPVHALPPEDVPVIVFDSLLDADIKFAPVILDWATSIVEAGLAHCIITATSISGYHEVQRAQPQNAASLISLNDASPMEAVTLLQKQLVPSLDPTNQEASESVNESIAHAATVLGGRLEDLQLFVQKVRAGESGAAALESIVQRAITEVRKYAFSDDSEVGQCEHTWTPEQFWFLLTELAQRSEIEYDRIRSSALFAGKDDALLGLAEAQLITMVYNHDRPARIRPGRPVYAAAFERILQDPGFACSMTVKMNKKFVDLETAKIRAAEDELALLNVFRASADAHAALTSGMAVIAASQAGYRHGSSSWSRSDPFNPEAFIAQAANTSARNASGSSDSLAPAHKPHQSWTAWLKSFFVSSPSAAAPHDKSETAAYSCSSLVPGIPFELQGRVQFLLRSIHASQQKIDRWDAQSQEMSRRLASL</sequence>
<feature type="domain" description="RRM" evidence="13">
    <location>
        <begin position="158"/>
        <end position="228"/>
    </location>
</feature>
<comment type="similarity">
    <text evidence="2 12">Belongs to the YME2 family.</text>
</comment>
<comment type="caution">
    <text evidence="14">The sequence shown here is derived from an EMBL/GenBank/DDBJ whole genome shotgun (WGS) entry which is preliminary data.</text>
</comment>
<evidence type="ECO:0000256" key="4">
    <source>
        <dbReference type="ARBA" id="ARBA00022692"/>
    </source>
</evidence>
<dbReference type="GO" id="GO:0003723">
    <property type="term" value="F:RNA binding"/>
    <property type="evidence" value="ECO:0007669"/>
    <property type="project" value="UniProtKB-UniRule"/>
</dbReference>
<evidence type="ECO:0000256" key="11">
    <source>
        <dbReference type="PROSITE-ProRule" id="PRU00176"/>
    </source>
</evidence>
<evidence type="ECO:0000256" key="3">
    <source>
        <dbReference type="ARBA" id="ARBA00020222"/>
    </source>
</evidence>
<keyword evidence="12" id="KW-0507">mRNA processing</keyword>
<keyword evidence="7" id="KW-1133">Transmembrane helix</keyword>
<evidence type="ECO:0000259" key="13">
    <source>
        <dbReference type="PROSITE" id="PS50102"/>
    </source>
</evidence>
<dbReference type="InterPro" id="IPR018850">
    <property type="entry name" value="Mt_escape_2_C"/>
</dbReference>
<dbReference type="Proteomes" id="UP001139887">
    <property type="component" value="Unassembled WGS sequence"/>
</dbReference>
<evidence type="ECO:0000256" key="9">
    <source>
        <dbReference type="ARBA" id="ARBA00023136"/>
    </source>
</evidence>
<accession>A0A9W8I738</accession>
<dbReference type="InterPro" id="IPR000504">
    <property type="entry name" value="RRM_dom"/>
</dbReference>
<proteinExistence type="inferred from homology"/>
<dbReference type="GO" id="GO:0006397">
    <property type="term" value="P:mRNA processing"/>
    <property type="evidence" value="ECO:0007669"/>
    <property type="project" value="UniProtKB-UniRule"/>
</dbReference>
<evidence type="ECO:0000313" key="15">
    <source>
        <dbReference type="Proteomes" id="UP001139887"/>
    </source>
</evidence>
<evidence type="ECO:0000256" key="10">
    <source>
        <dbReference type="ARBA" id="ARBA00025276"/>
    </source>
</evidence>
<protein>
    <recommendedName>
        <fullName evidence="3 12">Mitochondrial escape protein 2</fullName>
    </recommendedName>
</protein>
<comment type="subcellular location">
    <subcellularLocation>
        <location evidence="1 12">Mitochondrion inner membrane</location>
        <topology evidence="1 12">Single-pass membrane protein</topology>
    </subcellularLocation>
</comment>
<dbReference type="EMBL" id="JANBUW010000069">
    <property type="protein sequence ID" value="KAJ2849584.1"/>
    <property type="molecule type" value="Genomic_DNA"/>
</dbReference>
<organism evidence="14 15">
    <name type="scientific">Coemansia brasiliensis</name>
    <dbReference type="NCBI Taxonomy" id="2650707"/>
    <lineage>
        <taxon>Eukaryota</taxon>
        <taxon>Fungi</taxon>
        <taxon>Fungi incertae sedis</taxon>
        <taxon>Zoopagomycota</taxon>
        <taxon>Kickxellomycotina</taxon>
        <taxon>Kickxellomycetes</taxon>
        <taxon>Kickxellales</taxon>
        <taxon>Kickxellaceae</taxon>
        <taxon>Coemansia</taxon>
    </lineage>
</organism>
<dbReference type="SUPFAM" id="SSF54928">
    <property type="entry name" value="RNA-binding domain, RBD"/>
    <property type="match status" value="1"/>
</dbReference>
<reference evidence="14" key="1">
    <citation type="submission" date="2022-07" db="EMBL/GenBank/DDBJ databases">
        <title>Phylogenomic reconstructions and comparative analyses of Kickxellomycotina fungi.</title>
        <authorList>
            <person name="Reynolds N.K."/>
            <person name="Stajich J.E."/>
            <person name="Barry K."/>
            <person name="Grigoriev I.V."/>
            <person name="Crous P."/>
            <person name="Smith M.E."/>
        </authorList>
    </citation>
    <scope>NUCLEOTIDE SEQUENCE</scope>
    <source>
        <strain evidence="14">NRRL 1566</strain>
    </source>
</reference>
<name>A0A9W8I738_9FUNG</name>
<evidence type="ECO:0000256" key="7">
    <source>
        <dbReference type="ARBA" id="ARBA00022989"/>
    </source>
</evidence>
<dbReference type="OrthoDB" id="10267654at2759"/>
<keyword evidence="15" id="KW-1185">Reference proteome</keyword>
<evidence type="ECO:0000256" key="2">
    <source>
        <dbReference type="ARBA" id="ARBA00010320"/>
    </source>
</evidence>
<dbReference type="AlphaFoldDB" id="A0A9W8I738"/>
<dbReference type="InterPro" id="IPR012677">
    <property type="entry name" value="Nucleotide-bd_a/b_plait_sf"/>
</dbReference>
<dbReference type="PANTHER" id="PTHR32198:SF2">
    <property type="entry name" value="MITOCHONDRIAL ESCAPE PROTEIN 2"/>
    <property type="match status" value="1"/>
</dbReference>
<keyword evidence="11 12" id="KW-0694">RNA-binding</keyword>
<keyword evidence="9" id="KW-0472">Membrane</keyword>
<evidence type="ECO:0000256" key="12">
    <source>
        <dbReference type="RuleBase" id="RU367108"/>
    </source>
</evidence>
<evidence type="ECO:0000256" key="5">
    <source>
        <dbReference type="ARBA" id="ARBA00022792"/>
    </source>
</evidence>
<keyword evidence="5 12" id="KW-0999">Mitochondrion inner membrane</keyword>
<dbReference type="Gene3D" id="3.30.70.330">
    <property type="match status" value="1"/>
</dbReference>
<dbReference type="InterPro" id="IPR035979">
    <property type="entry name" value="RBD_domain_sf"/>
</dbReference>
<evidence type="ECO:0000256" key="8">
    <source>
        <dbReference type="ARBA" id="ARBA00023128"/>
    </source>
</evidence>
<dbReference type="Pfam" id="PF10443">
    <property type="entry name" value="RNA12"/>
    <property type="match status" value="1"/>
</dbReference>
<dbReference type="InterPro" id="IPR039627">
    <property type="entry name" value="Yme2_C"/>
</dbReference>
<gene>
    <name evidence="14" type="primary">YME2</name>
    <name evidence="14" type="ORF">IWW36_002517</name>
</gene>
<dbReference type="PANTHER" id="PTHR32198">
    <property type="entry name" value="MITOCHONDRIAL ESCAPE PROTEIN 2"/>
    <property type="match status" value="1"/>
</dbReference>
<keyword evidence="6" id="KW-0809">Transit peptide</keyword>
<dbReference type="GO" id="GO:0005743">
    <property type="term" value="C:mitochondrial inner membrane"/>
    <property type="evidence" value="ECO:0007669"/>
    <property type="project" value="UniProtKB-SubCell"/>
</dbReference>
<comment type="function">
    <text evidence="10 12">Plays a role in maintaining the mitochondrial genome and in controlling the mtDNA escape. Involved in the regulation of mtDNA nucleotide structure and number. May have a dispensable role in early maturation of pre-rRNA.</text>
</comment>